<keyword evidence="4" id="KW-1185">Reference proteome</keyword>
<comment type="caution">
    <text evidence="1">The sequence shown here is derived from an EMBL/GenBank/DDBJ whole genome shotgun (WGS) entry which is preliminary data.</text>
</comment>
<dbReference type="EMBL" id="UGNP01000001">
    <property type="protein sequence ID" value="STX08641.1"/>
    <property type="molecule type" value="Genomic_DNA"/>
</dbReference>
<protein>
    <submittedName>
        <fullName evidence="1 2">Uncharacterized beta-barrel protein ywiB</fullName>
    </submittedName>
</protein>
<dbReference type="RefSeq" id="WP_109349687.1">
    <property type="nucleotide sequence ID" value="NZ_BJUE01000012.1"/>
</dbReference>
<name>A0A2U3ACT3_9BACL</name>
<dbReference type="Proteomes" id="UP000254330">
    <property type="component" value="Unassembled WGS sequence"/>
</dbReference>
<evidence type="ECO:0000313" key="1">
    <source>
        <dbReference type="EMBL" id="STX08641.1"/>
    </source>
</evidence>
<dbReference type="AlphaFoldDB" id="A0A2U3ACT3"/>
<dbReference type="OrthoDB" id="2352933at2"/>
<organism evidence="1 3">
    <name type="scientific">Kurthia zopfii</name>
    <dbReference type="NCBI Taxonomy" id="1650"/>
    <lineage>
        <taxon>Bacteria</taxon>
        <taxon>Bacillati</taxon>
        <taxon>Bacillota</taxon>
        <taxon>Bacilli</taxon>
        <taxon>Bacillales</taxon>
        <taxon>Caryophanaceae</taxon>
        <taxon>Kurthia</taxon>
    </lineage>
</organism>
<dbReference type="Pfam" id="PF09148">
    <property type="entry name" value="DUF1934"/>
    <property type="match status" value="1"/>
</dbReference>
<evidence type="ECO:0000313" key="3">
    <source>
        <dbReference type="Proteomes" id="UP000254330"/>
    </source>
</evidence>
<dbReference type="Gene3D" id="2.40.128.20">
    <property type="match status" value="1"/>
</dbReference>
<evidence type="ECO:0000313" key="4">
    <source>
        <dbReference type="Proteomes" id="UP000294641"/>
    </source>
</evidence>
<sequence length="146" mass="17067">MAQLPTTPVKLKLTTTITHNGEKPEKLEIWSTGSIMRKRDQVYLQYEEILEERTMKTTLRFGNEDAIIMRNGDIKMRLPFVLKSLQRGHYEAEFGSMPVTTLTKKMLFEEEDGEKENGRFVINYDLIMEENSVGNYHLEITYTEVI</sequence>
<evidence type="ECO:0000313" key="2">
    <source>
        <dbReference type="EMBL" id="TDR38320.1"/>
    </source>
</evidence>
<reference evidence="2 4" key="2">
    <citation type="submission" date="2019-03" db="EMBL/GenBank/DDBJ databases">
        <title>Genomic Encyclopedia of Type Strains, Phase IV (KMG-IV): sequencing the most valuable type-strain genomes for metagenomic binning, comparative biology and taxonomic classification.</title>
        <authorList>
            <person name="Goeker M."/>
        </authorList>
    </citation>
    <scope>NUCLEOTIDE SEQUENCE [LARGE SCALE GENOMIC DNA]</scope>
    <source>
        <strain evidence="2 4">DSM 20580</strain>
    </source>
</reference>
<dbReference type="EMBL" id="SNZG01000017">
    <property type="protein sequence ID" value="TDR38320.1"/>
    <property type="molecule type" value="Genomic_DNA"/>
</dbReference>
<dbReference type="Proteomes" id="UP000294641">
    <property type="component" value="Unassembled WGS sequence"/>
</dbReference>
<reference evidence="1 3" key="1">
    <citation type="submission" date="2018-06" db="EMBL/GenBank/DDBJ databases">
        <authorList>
            <consortium name="Pathogen Informatics"/>
            <person name="Doyle S."/>
        </authorList>
    </citation>
    <scope>NUCLEOTIDE SEQUENCE [LARGE SCALE GENOMIC DNA]</scope>
    <source>
        <strain evidence="1 3">NCTC10597</strain>
    </source>
</reference>
<proteinExistence type="predicted"/>
<gene>
    <name evidence="1" type="primary">ywiB</name>
    <name evidence="2" type="ORF">DFR61_11750</name>
    <name evidence="1" type="ORF">NCTC10597_00307</name>
</gene>
<dbReference type="InterPro" id="IPR015231">
    <property type="entry name" value="DUF1934"/>
</dbReference>
<dbReference type="InterPro" id="IPR012674">
    <property type="entry name" value="Calycin"/>
</dbReference>
<dbReference type="SUPFAM" id="SSF50814">
    <property type="entry name" value="Lipocalins"/>
    <property type="match status" value="1"/>
</dbReference>
<accession>A0A2U3ACT3</accession>